<evidence type="ECO:0000259" key="6">
    <source>
        <dbReference type="PROSITE" id="PS50157"/>
    </source>
</evidence>
<evidence type="ECO:0000256" key="1">
    <source>
        <dbReference type="ARBA" id="ARBA00022723"/>
    </source>
</evidence>
<evidence type="ECO:0000256" key="3">
    <source>
        <dbReference type="ARBA" id="ARBA00022833"/>
    </source>
</evidence>
<dbReference type="FunCoup" id="D8RTH9">
    <property type="interactions" value="4992"/>
</dbReference>
<dbReference type="Gramene" id="EFJ24678">
    <property type="protein sequence ID" value="EFJ24678"/>
    <property type="gene ID" value="SELMODRAFT_101058"/>
</dbReference>
<dbReference type="EMBL" id="GL377589">
    <property type="protein sequence ID" value="EFJ24678.1"/>
    <property type="molecule type" value="Genomic_DNA"/>
</dbReference>
<reference evidence="7 8" key="1">
    <citation type="journal article" date="2011" name="Science">
        <title>The Selaginella genome identifies genetic changes associated with the evolution of vascular plants.</title>
        <authorList>
            <person name="Banks J.A."/>
            <person name="Nishiyama T."/>
            <person name="Hasebe M."/>
            <person name="Bowman J.L."/>
            <person name="Gribskov M."/>
            <person name="dePamphilis C."/>
            <person name="Albert V.A."/>
            <person name="Aono N."/>
            <person name="Aoyama T."/>
            <person name="Ambrose B.A."/>
            <person name="Ashton N.W."/>
            <person name="Axtell M.J."/>
            <person name="Barker E."/>
            <person name="Barker M.S."/>
            <person name="Bennetzen J.L."/>
            <person name="Bonawitz N.D."/>
            <person name="Chapple C."/>
            <person name="Cheng C."/>
            <person name="Correa L.G."/>
            <person name="Dacre M."/>
            <person name="DeBarry J."/>
            <person name="Dreyer I."/>
            <person name="Elias M."/>
            <person name="Engstrom E.M."/>
            <person name="Estelle M."/>
            <person name="Feng L."/>
            <person name="Finet C."/>
            <person name="Floyd S.K."/>
            <person name="Frommer W.B."/>
            <person name="Fujita T."/>
            <person name="Gramzow L."/>
            <person name="Gutensohn M."/>
            <person name="Harholt J."/>
            <person name="Hattori M."/>
            <person name="Heyl A."/>
            <person name="Hirai T."/>
            <person name="Hiwatashi Y."/>
            <person name="Ishikawa M."/>
            <person name="Iwata M."/>
            <person name="Karol K.G."/>
            <person name="Koehler B."/>
            <person name="Kolukisaoglu U."/>
            <person name="Kubo M."/>
            <person name="Kurata T."/>
            <person name="Lalonde S."/>
            <person name="Li K."/>
            <person name="Li Y."/>
            <person name="Litt A."/>
            <person name="Lyons E."/>
            <person name="Manning G."/>
            <person name="Maruyama T."/>
            <person name="Michael T.P."/>
            <person name="Mikami K."/>
            <person name="Miyazaki S."/>
            <person name="Morinaga S."/>
            <person name="Murata T."/>
            <person name="Mueller-Roeber B."/>
            <person name="Nelson D.R."/>
            <person name="Obara M."/>
            <person name="Oguri Y."/>
            <person name="Olmstead R.G."/>
            <person name="Onodera N."/>
            <person name="Petersen B.L."/>
            <person name="Pils B."/>
            <person name="Prigge M."/>
            <person name="Rensing S.A."/>
            <person name="Riano-Pachon D.M."/>
            <person name="Roberts A.W."/>
            <person name="Sato Y."/>
            <person name="Scheller H.V."/>
            <person name="Schulz B."/>
            <person name="Schulz C."/>
            <person name="Shakirov E.V."/>
            <person name="Shibagaki N."/>
            <person name="Shinohara N."/>
            <person name="Shippen D.E."/>
            <person name="Soerensen I."/>
            <person name="Sotooka R."/>
            <person name="Sugimoto N."/>
            <person name="Sugita M."/>
            <person name="Sumikawa N."/>
            <person name="Tanurdzic M."/>
            <person name="Theissen G."/>
            <person name="Ulvskov P."/>
            <person name="Wakazuki S."/>
            <person name="Weng J.K."/>
            <person name="Willats W.W."/>
            <person name="Wipf D."/>
            <person name="Wolf P.G."/>
            <person name="Yang L."/>
            <person name="Zimmer A.D."/>
            <person name="Zhu Q."/>
            <person name="Mitros T."/>
            <person name="Hellsten U."/>
            <person name="Loque D."/>
            <person name="Otillar R."/>
            <person name="Salamov A."/>
            <person name="Schmutz J."/>
            <person name="Shapiro H."/>
            <person name="Lindquist E."/>
            <person name="Lucas S."/>
            <person name="Rokhsar D."/>
            <person name="Grigoriev I.V."/>
        </authorList>
    </citation>
    <scope>NUCLEOTIDE SEQUENCE [LARGE SCALE GENOMIC DNA]</scope>
</reference>
<feature type="region of interest" description="Disordered" evidence="5">
    <location>
        <begin position="87"/>
        <end position="131"/>
    </location>
</feature>
<accession>D8RTH9</accession>
<dbReference type="GO" id="GO:0008270">
    <property type="term" value="F:zinc ion binding"/>
    <property type="evidence" value="ECO:0007669"/>
    <property type="project" value="UniProtKB-KW"/>
</dbReference>
<dbReference type="GO" id="GO:0042273">
    <property type="term" value="P:ribosomal large subunit biogenesis"/>
    <property type="evidence" value="ECO:0000318"/>
    <property type="project" value="GO_Central"/>
</dbReference>
<dbReference type="STRING" id="88036.D8RTH9"/>
<dbReference type="PROSITE" id="PS00028">
    <property type="entry name" value="ZINC_FINGER_C2H2_1"/>
    <property type="match status" value="1"/>
</dbReference>
<dbReference type="eggNOG" id="KOG2785">
    <property type="taxonomic scope" value="Eukaryota"/>
</dbReference>
<dbReference type="InterPro" id="IPR013087">
    <property type="entry name" value="Znf_C2H2_type"/>
</dbReference>
<evidence type="ECO:0000256" key="5">
    <source>
        <dbReference type="SAM" id="MobiDB-lite"/>
    </source>
</evidence>
<dbReference type="InterPro" id="IPR036236">
    <property type="entry name" value="Znf_C2H2_sf"/>
</dbReference>
<dbReference type="Proteomes" id="UP000001514">
    <property type="component" value="Unassembled WGS sequence"/>
</dbReference>
<dbReference type="SMART" id="SM00355">
    <property type="entry name" value="ZnF_C2H2"/>
    <property type="match status" value="3"/>
</dbReference>
<dbReference type="HOGENOM" id="CLU_018787_0_0_1"/>
<dbReference type="InterPro" id="IPR022755">
    <property type="entry name" value="Znf_C2H2_jaz"/>
</dbReference>
<organism evidence="8">
    <name type="scientific">Selaginella moellendorffii</name>
    <name type="common">Spikemoss</name>
    <dbReference type="NCBI Taxonomy" id="88036"/>
    <lineage>
        <taxon>Eukaryota</taxon>
        <taxon>Viridiplantae</taxon>
        <taxon>Streptophyta</taxon>
        <taxon>Embryophyta</taxon>
        <taxon>Tracheophyta</taxon>
        <taxon>Lycopodiopsida</taxon>
        <taxon>Selaginellales</taxon>
        <taxon>Selaginellaceae</taxon>
        <taxon>Selaginella</taxon>
    </lineage>
</organism>
<dbReference type="InParanoid" id="D8RTH9"/>
<dbReference type="InterPro" id="IPR041661">
    <property type="entry name" value="ZN622/Rei1/Reh1_Znf-C2H2"/>
</dbReference>
<dbReference type="PANTHER" id="PTHR13182">
    <property type="entry name" value="ZINC FINGER PROTEIN 622"/>
    <property type="match status" value="1"/>
</dbReference>
<keyword evidence="3" id="KW-0862">Zinc</keyword>
<evidence type="ECO:0000313" key="8">
    <source>
        <dbReference type="Proteomes" id="UP000001514"/>
    </source>
</evidence>
<keyword evidence="1" id="KW-0479">Metal-binding</keyword>
<sequence>MYRCNACNADLDEGEQRAHYRSEWHRHNLKRKVAGIPGVSEKLFNLRLELLAAEKNTQEARMIYTCATCNKSYSTVNAHEQHLKSKLHLSRASDGRDATAVVRPARSLSMDGSKKSLEKEEESEDEWEEVDDGDVDIQSFTDEEDNGTATTAAITDTDWNPAQCFICDAEPDQTLEGCVEHMHRMHGFFIPDAEYLKDATGLLSYLGSKVDQRFMCLYCDESGKRFQSLEAVRKHMIAKSHCKLRYGEGDDGAEEELEDFYDYSRRFVEDFYEEGGELMAVDQEDESPISLSTGGYELVLKSSEDGVVTKTIGSREFHRYYKQRPRPVEDRSTGGSASAVRALVSRYRSMGLATRQSQRSFVSRKETSHLPAMRLEAMRTKLGLKNNVIRNLPKNCTH</sequence>
<feature type="compositionally biased region" description="Acidic residues" evidence="5">
    <location>
        <begin position="119"/>
        <end position="131"/>
    </location>
</feature>
<dbReference type="PANTHER" id="PTHR13182:SF8">
    <property type="entry name" value="CYTOPLASMIC 60S SUBUNIT BIOGENESIS FACTOR ZNF622"/>
    <property type="match status" value="1"/>
</dbReference>
<feature type="domain" description="C2H2-type" evidence="6">
    <location>
        <begin position="64"/>
        <end position="93"/>
    </location>
</feature>
<evidence type="ECO:0000313" key="7">
    <source>
        <dbReference type="EMBL" id="EFJ24678.1"/>
    </source>
</evidence>
<evidence type="ECO:0000256" key="2">
    <source>
        <dbReference type="ARBA" id="ARBA00022771"/>
    </source>
</evidence>
<dbReference type="OMA" id="TTCLFAH"/>
<dbReference type="SUPFAM" id="SSF57667">
    <property type="entry name" value="beta-beta-alpha zinc fingers"/>
    <property type="match status" value="1"/>
</dbReference>
<name>D8RTH9_SELML</name>
<dbReference type="Pfam" id="PF12171">
    <property type="entry name" value="zf-C2H2_jaz"/>
    <property type="match status" value="1"/>
</dbReference>
<gene>
    <name evidence="7" type="ORF">SELMODRAFT_101058</name>
</gene>
<dbReference type="KEGG" id="smo:SELMODRAFT_101058"/>
<keyword evidence="2 4" id="KW-0863">Zinc-finger</keyword>
<protein>
    <recommendedName>
        <fullName evidence="6">C2H2-type domain-containing protein</fullName>
    </recommendedName>
</protein>
<keyword evidence="8" id="KW-1185">Reference proteome</keyword>
<dbReference type="Pfam" id="PF12756">
    <property type="entry name" value="zf-C2H2_2"/>
    <property type="match status" value="1"/>
</dbReference>
<evidence type="ECO:0000256" key="4">
    <source>
        <dbReference type="PROSITE-ProRule" id="PRU00042"/>
    </source>
</evidence>
<proteinExistence type="predicted"/>
<dbReference type="AlphaFoldDB" id="D8RTH9"/>
<dbReference type="InterPro" id="IPR040025">
    <property type="entry name" value="Znf622/Rei1/Reh1"/>
</dbReference>
<dbReference type="GO" id="GO:0030687">
    <property type="term" value="C:preribosome, large subunit precursor"/>
    <property type="evidence" value="ECO:0000318"/>
    <property type="project" value="GO_Central"/>
</dbReference>
<dbReference type="PROSITE" id="PS50157">
    <property type="entry name" value="ZINC_FINGER_C2H2_2"/>
    <property type="match status" value="1"/>
</dbReference>